<organism evidence="3 4">
    <name type="scientific">Ruegeria spongiae</name>
    <dbReference type="NCBI Taxonomy" id="2942209"/>
    <lineage>
        <taxon>Bacteria</taxon>
        <taxon>Pseudomonadati</taxon>
        <taxon>Pseudomonadota</taxon>
        <taxon>Alphaproteobacteria</taxon>
        <taxon>Rhodobacterales</taxon>
        <taxon>Roseobacteraceae</taxon>
        <taxon>Ruegeria</taxon>
    </lineage>
</organism>
<dbReference type="SUPFAM" id="SSF101801">
    <property type="entry name" value="Surface presentation of antigens (SPOA)"/>
    <property type="match status" value="1"/>
</dbReference>
<feature type="domain" description="Flagellar motor switch protein FliN-like C-terminal" evidence="2">
    <location>
        <begin position="224"/>
        <end position="288"/>
    </location>
</feature>
<dbReference type="InterPro" id="IPR001543">
    <property type="entry name" value="FliN-like_C"/>
</dbReference>
<evidence type="ECO:0000313" key="4">
    <source>
        <dbReference type="Proteomes" id="UP001203880"/>
    </source>
</evidence>
<protein>
    <submittedName>
        <fullName evidence="3">FliM/FliN family flagellar motor switch protein</fullName>
    </submittedName>
</protein>
<dbReference type="Proteomes" id="UP001203880">
    <property type="component" value="Unassembled WGS sequence"/>
</dbReference>
<feature type="region of interest" description="Disordered" evidence="1">
    <location>
        <begin position="286"/>
        <end position="364"/>
    </location>
</feature>
<feature type="compositionally biased region" description="Low complexity" evidence="1">
    <location>
        <begin position="309"/>
        <end position="328"/>
    </location>
</feature>
<keyword evidence="3" id="KW-0282">Flagellum</keyword>
<dbReference type="EMBL" id="JAMFMB010000007">
    <property type="protein sequence ID" value="MCL6283456.1"/>
    <property type="molecule type" value="Genomic_DNA"/>
</dbReference>
<dbReference type="Gene3D" id="2.30.330.10">
    <property type="entry name" value="SpoA-like"/>
    <property type="match status" value="1"/>
</dbReference>
<keyword evidence="3" id="KW-0966">Cell projection</keyword>
<accession>A0ABT0Q0P5</accession>
<gene>
    <name evidence="3" type="ORF">M3P21_07900</name>
</gene>
<sequence>MNSDSRNVDTVLARKIAQAGQSAVQTTRPLLRALRRGLAQASAGVSGPAMAVIGATENSLPRDSLSAHLQDQRLMLVLGEPGGLNAAFCVDRIATAAMIRHQTMGEVSTQPPDDRPFTDTDAALLAPLAERLLTEAADLLGEAEDWLCMRSYRFENRQKKLSDLILILGQERYRLCDLVVDIGHGVCQGQITVILPDRPPEQVAEPEDVATEPVGLERNFGLMRTELQVVLTRLQVPLSTLSGLKPGDALPLDSCQLDEAELLTIDGRAVARARLGQCRGMRALRLNETPPDLPSEPDDAGGFDDLSGPAQNVPAAAAIAPPSAAQDASGTNGPTMQEEPHPGTEIAPMIQAPSSAGNGIAPRS</sequence>
<dbReference type="RefSeq" id="WP_249708566.1">
    <property type="nucleotide sequence ID" value="NZ_JAMFMB010000007.1"/>
</dbReference>
<reference evidence="3" key="1">
    <citation type="submission" date="2022-05" db="EMBL/GenBank/DDBJ databases">
        <authorList>
            <person name="Park J.-S."/>
        </authorList>
    </citation>
    <scope>NUCLEOTIDE SEQUENCE</scope>
    <source>
        <strain evidence="3">2012CJ41-6</strain>
    </source>
</reference>
<proteinExistence type="predicted"/>
<evidence type="ECO:0000259" key="2">
    <source>
        <dbReference type="Pfam" id="PF01052"/>
    </source>
</evidence>
<dbReference type="InterPro" id="IPR036429">
    <property type="entry name" value="SpoA-like_sf"/>
</dbReference>
<comment type="caution">
    <text evidence="3">The sequence shown here is derived from an EMBL/GenBank/DDBJ whole genome shotgun (WGS) entry which is preliminary data.</text>
</comment>
<keyword evidence="4" id="KW-1185">Reference proteome</keyword>
<name>A0ABT0Q0P5_9RHOB</name>
<evidence type="ECO:0000313" key="3">
    <source>
        <dbReference type="EMBL" id="MCL6283456.1"/>
    </source>
</evidence>
<keyword evidence="3" id="KW-0969">Cilium</keyword>
<dbReference type="Pfam" id="PF01052">
    <property type="entry name" value="FliMN_C"/>
    <property type="match status" value="1"/>
</dbReference>
<evidence type="ECO:0000256" key="1">
    <source>
        <dbReference type="SAM" id="MobiDB-lite"/>
    </source>
</evidence>